<dbReference type="EMBL" id="BAER01000038">
    <property type="protein sequence ID" value="GAC32455.1"/>
    <property type="molecule type" value="Genomic_DNA"/>
</dbReference>
<organism evidence="1 2">
    <name type="scientific">Paraglaciecola polaris LMG 21857</name>
    <dbReference type="NCBI Taxonomy" id="1129793"/>
    <lineage>
        <taxon>Bacteria</taxon>
        <taxon>Pseudomonadati</taxon>
        <taxon>Pseudomonadota</taxon>
        <taxon>Gammaproteobacteria</taxon>
        <taxon>Alteromonadales</taxon>
        <taxon>Alteromonadaceae</taxon>
        <taxon>Paraglaciecola</taxon>
    </lineage>
</organism>
<dbReference type="GO" id="GO:0003824">
    <property type="term" value="F:catalytic activity"/>
    <property type="evidence" value="ECO:0007669"/>
    <property type="project" value="TreeGrafter"/>
</dbReference>
<dbReference type="SUPFAM" id="SSF54909">
    <property type="entry name" value="Dimeric alpha+beta barrel"/>
    <property type="match status" value="2"/>
</dbReference>
<evidence type="ECO:0008006" key="3">
    <source>
        <dbReference type="Google" id="ProtNLM"/>
    </source>
</evidence>
<dbReference type="PANTHER" id="PTHR33336:SF3">
    <property type="entry name" value="ABM DOMAIN-CONTAINING PROTEIN"/>
    <property type="match status" value="1"/>
</dbReference>
<keyword evidence="2" id="KW-1185">Reference proteome</keyword>
<dbReference type="OrthoDB" id="2082794at2"/>
<evidence type="ECO:0000313" key="2">
    <source>
        <dbReference type="Proteomes" id="UP000006322"/>
    </source>
</evidence>
<accession>K7AAP5</accession>
<dbReference type="InterPro" id="IPR050744">
    <property type="entry name" value="AI-2_Isomerase_LsrG"/>
</dbReference>
<dbReference type="AlphaFoldDB" id="K7AAP5"/>
<reference evidence="2" key="1">
    <citation type="journal article" date="2014" name="Environ. Microbiol.">
        <title>Comparative genomics of the marine bacterial genus Glaciecola reveals the high degree of genomic diversity and genomic characteristic for cold adaptation.</title>
        <authorList>
            <person name="Qin Q.L."/>
            <person name="Xie B.B."/>
            <person name="Yu Y."/>
            <person name="Shu Y.L."/>
            <person name="Rong J.C."/>
            <person name="Zhang Y.J."/>
            <person name="Zhao D.L."/>
            <person name="Chen X.L."/>
            <person name="Zhang X.Y."/>
            <person name="Chen B."/>
            <person name="Zhou B.C."/>
            <person name="Zhang Y.Z."/>
        </authorList>
    </citation>
    <scope>NUCLEOTIDE SEQUENCE [LARGE SCALE GENOMIC DNA]</scope>
    <source>
        <strain evidence="2">LMG 21857</strain>
    </source>
</reference>
<evidence type="ECO:0000313" key="1">
    <source>
        <dbReference type="EMBL" id="GAC32455.1"/>
    </source>
</evidence>
<gene>
    <name evidence="1" type="ORF">GPLA_1541</name>
</gene>
<dbReference type="Proteomes" id="UP000006322">
    <property type="component" value="Unassembled WGS sequence"/>
</dbReference>
<comment type="caution">
    <text evidence="1">The sequence shown here is derived from an EMBL/GenBank/DDBJ whole genome shotgun (WGS) entry which is preliminary data.</text>
</comment>
<name>K7AAP5_9ALTE</name>
<protein>
    <recommendedName>
        <fullName evidence="3">Antibiotic biosynthesis monooxygenase</fullName>
    </recommendedName>
</protein>
<dbReference type="InterPro" id="IPR011008">
    <property type="entry name" value="Dimeric_a/b-barrel"/>
</dbReference>
<dbReference type="RefSeq" id="WP_007104253.1">
    <property type="nucleotide sequence ID" value="NZ_BAER01000038.1"/>
</dbReference>
<sequence>MFKNYGWIVEAKLNPGQLENFKKVMNSQVNRALTEKGTLNYQYYMSDEGDVLVCERFSNADASHEHIENWDDHAARWIDAATPTRMVHLGDLPDDVRERHAALSPLWLKPLGGFAREQAADSRVTKDGDTQFENFGWIVEAKLNAGQLENFKGVMQDQVKRALTEEGTLNYQYYISDEGDILVYERFKDLASSHIHIENWDAHAQRWMAAATPTRMVHLGDLPQELRDRHAALAPLLLKPLGGFAK</sequence>
<dbReference type="PANTHER" id="PTHR33336">
    <property type="entry name" value="QUINOL MONOOXYGENASE YGIN-RELATED"/>
    <property type="match status" value="1"/>
</dbReference>
<dbReference type="Gene3D" id="3.30.70.100">
    <property type="match status" value="2"/>
</dbReference>
<proteinExistence type="predicted"/>